<keyword evidence="3" id="KW-1185">Reference proteome</keyword>
<dbReference type="EMBL" id="SCWA01000007">
    <property type="protein sequence ID" value="TDL98073.1"/>
    <property type="molecule type" value="Genomic_DNA"/>
</dbReference>
<comment type="caution">
    <text evidence="2">The sequence shown here is derived from an EMBL/GenBank/DDBJ whole genome shotgun (WGS) entry which is preliminary data.</text>
</comment>
<dbReference type="Pfam" id="PF13630">
    <property type="entry name" value="SdpI"/>
    <property type="match status" value="1"/>
</dbReference>
<gene>
    <name evidence="2" type="ORF">ERX27_05190</name>
</gene>
<evidence type="ECO:0000313" key="3">
    <source>
        <dbReference type="Proteomes" id="UP000295310"/>
    </source>
</evidence>
<protein>
    <submittedName>
        <fullName evidence="2">SdpI family protein</fullName>
    </submittedName>
</protein>
<organism evidence="2 3">
    <name type="scientific">Macrococcus brunensis</name>
    <dbReference type="NCBI Taxonomy" id="198483"/>
    <lineage>
        <taxon>Bacteria</taxon>
        <taxon>Bacillati</taxon>
        <taxon>Bacillota</taxon>
        <taxon>Bacilli</taxon>
        <taxon>Bacillales</taxon>
        <taxon>Staphylococcaceae</taxon>
        <taxon>Macrococcus</taxon>
    </lineage>
</organism>
<evidence type="ECO:0000313" key="2">
    <source>
        <dbReference type="EMBL" id="TDL98073.1"/>
    </source>
</evidence>
<feature type="transmembrane region" description="Helical" evidence="1">
    <location>
        <begin position="57"/>
        <end position="77"/>
    </location>
</feature>
<sequence>MILCLSSLMLFLIARMMEHSPEKEINHWMGYRSRQSMASQKNWDIAQIYSMKIMKNLFYRSFLISIILIGIDIFLINRSENQFLISITVQTAVLMYLLYLVFKKTEDRLKEKRDS</sequence>
<keyword evidence="1" id="KW-1133">Transmembrane helix</keyword>
<dbReference type="Proteomes" id="UP000295310">
    <property type="component" value="Unassembled WGS sequence"/>
</dbReference>
<reference evidence="2 3" key="1">
    <citation type="submission" date="2019-01" db="EMBL/GenBank/DDBJ databases">
        <title>Draft genome sequences of the type strains of six Macrococcus species.</title>
        <authorList>
            <person name="Mazhar S."/>
            <person name="Altermann E."/>
            <person name="Hill C."/>
            <person name="Mcauliffe O."/>
        </authorList>
    </citation>
    <scope>NUCLEOTIDE SEQUENCE [LARGE SCALE GENOMIC DNA]</scope>
    <source>
        <strain evidence="2 3">CCM4811</strain>
    </source>
</reference>
<proteinExistence type="predicted"/>
<dbReference type="InterPro" id="IPR025962">
    <property type="entry name" value="SdpI/YhfL"/>
</dbReference>
<keyword evidence="1" id="KW-0472">Membrane</keyword>
<evidence type="ECO:0000256" key="1">
    <source>
        <dbReference type="SAM" id="Phobius"/>
    </source>
</evidence>
<accession>A0A4R6BEE4</accession>
<dbReference type="RefSeq" id="WP_133431776.1">
    <property type="nucleotide sequence ID" value="NZ_SCWA01000007.1"/>
</dbReference>
<name>A0A4R6BEE4_9STAP</name>
<dbReference type="OrthoDB" id="3173919at2"/>
<keyword evidence="1" id="KW-0812">Transmembrane</keyword>
<dbReference type="AlphaFoldDB" id="A0A4R6BEE4"/>
<feature type="transmembrane region" description="Helical" evidence="1">
    <location>
        <begin position="83"/>
        <end position="102"/>
    </location>
</feature>